<dbReference type="EMBL" id="CP052766">
    <property type="protein sequence ID" value="QJR80196.1"/>
    <property type="molecule type" value="Genomic_DNA"/>
</dbReference>
<name>A0A6M4MDH7_9ALTE</name>
<reference evidence="3" key="1">
    <citation type="submission" date="2014-12" db="EMBL/GenBank/DDBJ databases">
        <title>Complete genome sequence of a multi-drug resistant Klebsiella pneumoniae.</title>
        <authorList>
            <person name="Hua X."/>
            <person name="Chen Q."/>
            <person name="Li X."/>
            <person name="Feng Y."/>
            <person name="Ruan Z."/>
            <person name="Yu Y."/>
        </authorList>
    </citation>
    <scope>NUCLEOTIDE SEQUENCE [LARGE SCALE GENOMIC DNA]</scope>
    <source>
        <strain evidence="3">5.12</strain>
    </source>
</reference>
<dbReference type="KEGG" id="apel:CA267_005100"/>
<dbReference type="OrthoDB" id="6264467at2"/>
<keyword evidence="1" id="KW-0472">Membrane</keyword>
<accession>A0A6M4MDH7</accession>
<keyword evidence="1" id="KW-1133">Transmembrane helix</keyword>
<proteinExistence type="predicted"/>
<dbReference type="RefSeq" id="WP_075608493.1">
    <property type="nucleotide sequence ID" value="NZ_CP052766.1"/>
</dbReference>
<protein>
    <submittedName>
        <fullName evidence="2">3-phosphoshikimate 1-carboxyvinyltransferase</fullName>
    </submittedName>
</protein>
<evidence type="ECO:0000256" key="1">
    <source>
        <dbReference type="SAM" id="Phobius"/>
    </source>
</evidence>
<gene>
    <name evidence="2" type="ORF">CA267_005100</name>
</gene>
<reference evidence="2 3" key="2">
    <citation type="submission" date="2020-04" db="EMBL/GenBank/DDBJ databases">
        <title>Complete genome sequence of Alteromonas pelagimontana 5.12T.</title>
        <authorList>
            <person name="Sinha R.K."/>
            <person name="Krishnan K.P."/>
            <person name="Kurian J.P."/>
        </authorList>
    </citation>
    <scope>NUCLEOTIDE SEQUENCE [LARGE SCALE GENOMIC DNA]</scope>
    <source>
        <strain evidence="2 3">5.12</strain>
    </source>
</reference>
<dbReference type="Proteomes" id="UP000219285">
    <property type="component" value="Chromosome"/>
</dbReference>
<evidence type="ECO:0000313" key="2">
    <source>
        <dbReference type="EMBL" id="QJR80196.1"/>
    </source>
</evidence>
<evidence type="ECO:0000313" key="3">
    <source>
        <dbReference type="Proteomes" id="UP000219285"/>
    </source>
</evidence>
<dbReference type="GO" id="GO:0016740">
    <property type="term" value="F:transferase activity"/>
    <property type="evidence" value="ECO:0007669"/>
    <property type="project" value="UniProtKB-KW"/>
</dbReference>
<keyword evidence="2" id="KW-0808">Transferase</keyword>
<feature type="transmembrane region" description="Helical" evidence="1">
    <location>
        <begin position="89"/>
        <end position="111"/>
    </location>
</feature>
<keyword evidence="1" id="KW-0812">Transmembrane</keyword>
<sequence length="135" mass="15677">MYVIEQTVRESPTIQRVLREMPPEVADTFSDDQLRHLNKALGGRSWARHKIDCRGSFNFWRGSYYFVFLAGKNVRELTRLEQQTSRITLALLGTLFLVFSFAVGMLFLYLLKSALGIDLLDGISLGIWDKFRQLW</sequence>
<organism evidence="2 3">
    <name type="scientific">Alteromonas pelagimontana</name>
    <dbReference type="NCBI Taxonomy" id="1858656"/>
    <lineage>
        <taxon>Bacteria</taxon>
        <taxon>Pseudomonadati</taxon>
        <taxon>Pseudomonadota</taxon>
        <taxon>Gammaproteobacteria</taxon>
        <taxon>Alteromonadales</taxon>
        <taxon>Alteromonadaceae</taxon>
        <taxon>Alteromonas/Salinimonas group</taxon>
        <taxon>Alteromonas</taxon>
    </lineage>
</organism>
<keyword evidence="3" id="KW-1185">Reference proteome</keyword>
<dbReference type="AlphaFoldDB" id="A0A6M4MDH7"/>